<dbReference type="Gramene" id="MELO3C002701.2.1">
    <property type="protein sequence ID" value="MELO3C002701.2.1"/>
    <property type="gene ID" value="MELO3C002701.2"/>
</dbReference>
<feature type="region of interest" description="Disordered" evidence="1">
    <location>
        <begin position="67"/>
        <end position="87"/>
    </location>
</feature>
<accession>A0A9I9CF96</accession>
<evidence type="ECO:0000313" key="2">
    <source>
        <dbReference type="EnsemblPlants" id="MELO3C002701.2.1"/>
    </source>
</evidence>
<name>A0A9I9CF96_CUCME</name>
<dbReference type="AlphaFoldDB" id="A0A9I9CF96"/>
<evidence type="ECO:0000256" key="1">
    <source>
        <dbReference type="SAM" id="MobiDB-lite"/>
    </source>
</evidence>
<proteinExistence type="predicted"/>
<reference evidence="2" key="1">
    <citation type="submission" date="2023-03" db="UniProtKB">
        <authorList>
            <consortium name="EnsemblPlants"/>
        </authorList>
    </citation>
    <scope>IDENTIFICATION</scope>
</reference>
<feature type="region of interest" description="Disordered" evidence="1">
    <location>
        <begin position="1"/>
        <end position="45"/>
    </location>
</feature>
<sequence>MRNMKMNTKPEFATLPLNSPKSPPPLIPQHSKGGTNTSAPKKTSLPEWRIEEELFDHISNNTFVTNTRHSEHMEKSIPNKDCPLTIPKNMVQSSSTFRQRIQQIERSKANSQWQRIWPN</sequence>
<dbReference type="EnsemblPlants" id="MELO3C002701.2.1">
    <property type="protein sequence ID" value="MELO3C002701.2.1"/>
    <property type="gene ID" value="MELO3C002701.2"/>
</dbReference>
<protein>
    <submittedName>
        <fullName evidence="2">Uncharacterized protein</fullName>
    </submittedName>
</protein>
<organism evidence="2">
    <name type="scientific">Cucumis melo</name>
    <name type="common">Muskmelon</name>
    <dbReference type="NCBI Taxonomy" id="3656"/>
    <lineage>
        <taxon>Eukaryota</taxon>
        <taxon>Viridiplantae</taxon>
        <taxon>Streptophyta</taxon>
        <taxon>Embryophyta</taxon>
        <taxon>Tracheophyta</taxon>
        <taxon>Spermatophyta</taxon>
        <taxon>Magnoliopsida</taxon>
        <taxon>eudicotyledons</taxon>
        <taxon>Gunneridae</taxon>
        <taxon>Pentapetalae</taxon>
        <taxon>rosids</taxon>
        <taxon>fabids</taxon>
        <taxon>Cucurbitales</taxon>
        <taxon>Cucurbitaceae</taxon>
        <taxon>Benincaseae</taxon>
        <taxon>Cucumis</taxon>
    </lineage>
</organism>
<feature type="compositionally biased region" description="Polar residues" evidence="1">
    <location>
        <begin position="32"/>
        <end position="41"/>
    </location>
</feature>
<feature type="compositionally biased region" description="Basic and acidic residues" evidence="1">
    <location>
        <begin position="68"/>
        <end position="78"/>
    </location>
</feature>